<protein>
    <recommendedName>
        <fullName evidence="4">Secreted protein</fullName>
    </recommendedName>
</protein>
<gene>
    <name evidence="2" type="ORF">JS533_008140</name>
</gene>
<feature type="region of interest" description="Disordered" evidence="1">
    <location>
        <begin position="35"/>
        <end position="75"/>
    </location>
</feature>
<reference evidence="2 3" key="2">
    <citation type="journal article" date="2021" name="Syst. Appl. Microbiol.">
        <title>Phylogenetic classification of ten novel species belonging to the genus Bifidobacterium comprising B. phasiani sp. nov., B. pongonis sp. nov., B. saguinibicoloris sp. nov., B. colobi sp. nov., B. simiiventris sp. nov., B. santillanense sp. nov., B. miconis sp. nov., B. amazonense sp. nov., B. pluvialisilvae sp. nov., and B. miconisargentati sp. nov.</title>
        <authorList>
            <person name="Lugli G.A."/>
            <person name="Calvete-Torre I."/>
            <person name="Alessandri G."/>
            <person name="Milani C."/>
            <person name="Turroni F."/>
            <person name="Laiolo P."/>
            <person name="Ossiprandi M.C."/>
            <person name="Margolles A."/>
            <person name="Ruiz L."/>
            <person name="Ventura M."/>
        </authorList>
    </citation>
    <scope>NUCLEOTIDE SEQUENCE [LARGE SCALE GENOMIC DNA]</scope>
    <source>
        <strain evidence="2 3">MA1</strain>
    </source>
</reference>
<sequence>MIDTARLLVVDELAVLVAPVAAPVAVLVETVPSPAARAADRSANRSARRTGIRNSQAIQANGPRPSSPFPESGVFPTGAPPMIVLPHWPHGRTHAAMHHRIDRTTRANIAAHEQIMNTSSGVFLTALRCTA</sequence>
<proteinExistence type="predicted"/>
<name>A0ABS9VVW0_9BIFI</name>
<keyword evidence="3" id="KW-1185">Reference proteome</keyword>
<evidence type="ECO:0000313" key="2">
    <source>
        <dbReference type="EMBL" id="MCH9276235.1"/>
    </source>
</evidence>
<dbReference type="EMBL" id="JAFEJT020000031">
    <property type="protein sequence ID" value="MCH9276235.1"/>
    <property type="molecule type" value="Genomic_DNA"/>
</dbReference>
<dbReference type="RefSeq" id="WP_241513931.1">
    <property type="nucleotide sequence ID" value="NZ_JAFEJT020000031.1"/>
</dbReference>
<comment type="caution">
    <text evidence="2">The sequence shown here is derived from an EMBL/GenBank/DDBJ whole genome shotgun (WGS) entry which is preliminary data.</text>
</comment>
<dbReference type="Proteomes" id="UP000710815">
    <property type="component" value="Unassembled WGS sequence"/>
</dbReference>
<evidence type="ECO:0000256" key="1">
    <source>
        <dbReference type="SAM" id="MobiDB-lite"/>
    </source>
</evidence>
<evidence type="ECO:0000313" key="3">
    <source>
        <dbReference type="Proteomes" id="UP000710815"/>
    </source>
</evidence>
<organism evidence="2 3">
    <name type="scientific">Bifidobacterium amazonense</name>
    <dbReference type="NCBI Taxonomy" id="2809027"/>
    <lineage>
        <taxon>Bacteria</taxon>
        <taxon>Bacillati</taxon>
        <taxon>Actinomycetota</taxon>
        <taxon>Actinomycetes</taxon>
        <taxon>Bifidobacteriales</taxon>
        <taxon>Bifidobacteriaceae</taxon>
        <taxon>Bifidobacterium</taxon>
    </lineage>
</organism>
<accession>A0ABS9VVW0</accession>
<reference evidence="2 3" key="1">
    <citation type="journal article" date="2021" name="Environ. Microbiol.">
        <title>Genetic insights into the dark matter of the mammalian gut microbiota through targeted genome reconstruction.</title>
        <authorList>
            <person name="Lugli G.A."/>
            <person name="Alessandri G."/>
            <person name="Milani C."/>
            <person name="Viappiani A."/>
            <person name="Fontana F."/>
            <person name="Tarracchini C."/>
            <person name="Mancabelli L."/>
            <person name="Argentini C."/>
            <person name="Ruiz L."/>
            <person name="Margolles A."/>
            <person name="van Sinderen D."/>
            <person name="Turroni F."/>
            <person name="Ventura M."/>
        </authorList>
    </citation>
    <scope>NUCLEOTIDE SEQUENCE [LARGE SCALE GENOMIC DNA]</scope>
    <source>
        <strain evidence="2 3">MA1</strain>
    </source>
</reference>
<evidence type="ECO:0008006" key="4">
    <source>
        <dbReference type="Google" id="ProtNLM"/>
    </source>
</evidence>